<proteinExistence type="predicted"/>
<sequence length="182" mass="20151">MSNCSFWGSYPSYPVYYDYGSTIVYDTQYIYVEEEPIATREQYALEAIALANEGRKILQSRPPIQGNGNPDDWLPLGVFVLTDTQSGEGDIYLQLAVDKQGLLGGTYYNASTGTSLPVWGKVDPESQRAAWLIGESSGTVMETGIYNLSQEAASVLVHYGTQREETWMLVRLPEDEVTNPGS</sequence>
<comment type="caution">
    <text evidence="1">The sequence shown here is derived from an EMBL/GenBank/DDBJ whole genome shotgun (WGS) entry which is preliminary data.</text>
</comment>
<accession>A0A7V9A9I7</accession>
<reference evidence="1 2" key="1">
    <citation type="submission" date="2020-05" db="EMBL/GenBank/DDBJ databases">
        <title>Bremerella alba sp. nov., a novel planctomycete isolated from the surface of the macroalga Fucus spiralis.</title>
        <authorList>
            <person name="Godinho O."/>
            <person name="Botelho R."/>
            <person name="Albuquerque L."/>
            <person name="Wiegand S."/>
            <person name="Da Costa M.S."/>
            <person name="Lobo-Da-Cunha A."/>
            <person name="Jogler C."/>
            <person name="Lage O.M."/>
        </authorList>
    </citation>
    <scope>NUCLEOTIDE SEQUENCE [LARGE SCALE GENOMIC DNA]</scope>
    <source>
        <strain evidence="1 2">FF15</strain>
    </source>
</reference>
<dbReference type="Proteomes" id="UP000551616">
    <property type="component" value="Unassembled WGS sequence"/>
</dbReference>
<organism evidence="1 2">
    <name type="scientific">Bremerella alba</name>
    <dbReference type="NCBI Taxonomy" id="980252"/>
    <lineage>
        <taxon>Bacteria</taxon>
        <taxon>Pseudomonadati</taxon>
        <taxon>Planctomycetota</taxon>
        <taxon>Planctomycetia</taxon>
        <taxon>Pirellulales</taxon>
        <taxon>Pirellulaceae</taxon>
        <taxon>Bremerella</taxon>
    </lineage>
</organism>
<dbReference type="EMBL" id="JABRWO010000015">
    <property type="protein sequence ID" value="MBA2117497.1"/>
    <property type="molecule type" value="Genomic_DNA"/>
</dbReference>
<keyword evidence="2" id="KW-1185">Reference proteome</keyword>
<name>A0A7V9A9I7_9BACT</name>
<gene>
    <name evidence="1" type="ORF">HOV93_46960</name>
</gene>
<dbReference type="RefSeq" id="WP_207398873.1">
    <property type="nucleotide sequence ID" value="NZ_JABRWO010000015.1"/>
</dbReference>
<evidence type="ECO:0000313" key="1">
    <source>
        <dbReference type="EMBL" id="MBA2117497.1"/>
    </source>
</evidence>
<dbReference type="AlphaFoldDB" id="A0A7V9A9I7"/>
<protein>
    <submittedName>
        <fullName evidence="1">Uncharacterized protein</fullName>
    </submittedName>
</protein>
<evidence type="ECO:0000313" key="2">
    <source>
        <dbReference type="Proteomes" id="UP000551616"/>
    </source>
</evidence>